<proteinExistence type="predicted"/>
<gene>
    <name evidence="1" type="ORF">K488DRAFT_80018</name>
</gene>
<evidence type="ECO:0000313" key="1">
    <source>
        <dbReference type="EMBL" id="KAI0029711.1"/>
    </source>
</evidence>
<dbReference type="Proteomes" id="UP000814128">
    <property type="component" value="Unassembled WGS sequence"/>
</dbReference>
<keyword evidence="2" id="KW-1185">Reference proteome</keyword>
<organism evidence="1 2">
    <name type="scientific">Vararia minispora EC-137</name>
    <dbReference type="NCBI Taxonomy" id="1314806"/>
    <lineage>
        <taxon>Eukaryota</taxon>
        <taxon>Fungi</taxon>
        <taxon>Dikarya</taxon>
        <taxon>Basidiomycota</taxon>
        <taxon>Agaricomycotina</taxon>
        <taxon>Agaricomycetes</taxon>
        <taxon>Russulales</taxon>
        <taxon>Lachnocladiaceae</taxon>
        <taxon>Vararia</taxon>
    </lineage>
</organism>
<reference evidence="1" key="1">
    <citation type="submission" date="2021-02" db="EMBL/GenBank/DDBJ databases">
        <authorList>
            <consortium name="DOE Joint Genome Institute"/>
            <person name="Ahrendt S."/>
            <person name="Looney B.P."/>
            <person name="Miyauchi S."/>
            <person name="Morin E."/>
            <person name="Drula E."/>
            <person name="Courty P.E."/>
            <person name="Chicoki N."/>
            <person name="Fauchery L."/>
            <person name="Kohler A."/>
            <person name="Kuo A."/>
            <person name="Labutti K."/>
            <person name="Pangilinan J."/>
            <person name="Lipzen A."/>
            <person name="Riley R."/>
            <person name="Andreopoulos W."/>
            <person name="He G."/>
            <person name="Johnson J."/>
            <person name="Barry K.W."/>
            <person name="Grigoriev I.V."/>
            <person name="Nagy L."/>
            <person name="Hibbett D."/>
            <person name="Henrissat B."/>
            <person name="Matheny P.B."/>
            <person name="Labbe J."/>
            <person name="Martin F."/>
        </authorList>
    </citation>
    <scope>NUCLEOTIDE SEQUENCE</scope>
    <source>
        <strain evidence="1">EC-137</strain>
    </source>
</reference>
<accession>A0ACB8QD26</accession>
<protein>
    <submittedName>
        <fullName evidence="1">Uncharacterized protein</fullName>
    </submittedName>
</protein>
<evidence type="ECO:0000313" key="2">
    <source>
        <dbReference type="Proteomes" id="UP000814128"/>
    </source>
</evidence>
<name>A0ACB8QD26_9AGAM</name>
<sequence>MKFTSTFATAIVLSAMLASAAPVRRQTPTLSSSFTTGAIYFLSNEPSGNNIITATIGSNGMLTVSNVVATIGNGDHGLTGGELGPDPLFSQGVISVSPMAGLLATANPGSNSISLFSIDPTDPSTLTAVGPPIASGGEFPVSVAFNSDGTALCTLNGGAMDGVQCYNVNATSGLSVMAGTRRFLNMGQTTPPSGPFGTASQIVWSQDQTQVYAAVKGNPGSGPAGYIAAWNMTDSGLSDQFVNVTLPAGAGAPFSLTPIPGQNAMFSADAAIGVDVFDFANGPESVAASPRTQSYNISGSMAPCWSAYSPMTGDYYVSDLLTSILTEVSLDANNNLRPSMVMQYPILQNVATLDLEVATVGSQDFLYLLMPNVTAVEVLQLNGPGNATSIQQMDIAGPAASLSLPVNPNFLVGMASYVKPQTRA</sequence>
<dbReference type="EMBL" id="MU273660">
    <property type="protein sequence ID" value="KAI0029711.1"/>
    <property type="molecule type" value="Genomic_DNA"/>
</dbReference>
<comment type="caution">
    <text evidence="1">The sequence shown here is derived from an EMBL/GenBank/DDBJ whole genome shotgun (WGS) entry which is preliminary data.</text>
</comment>
<reference evidence="1" key="2">
    <citation type="journal article" date="2022" name="New Phytol.">
        <title>Evolutionary transition to the ectomycorrhizal habit in the genomes of a hyperdiverse lineage of mushroom-forming fungi.</title>
        <authorList>
            <person name="Looney B."/>
            <person name="Miyauchi S."/>
            <person name="Morin E."/>
            <person name="Drula E."/>
            <person name="Courty P.E."/>
            <person name="Kohler A."/>
            <person name="Kuo A."/>
            <person name="LaButti K."/>
            <person name="Pangilinan J."/>
            <person name="Lipzen A."/>
            <person name="Riley R."/>
            <person name="Andreopoulos W."/>
            <person name="He G."/>
            <person name="Johnson J."/>
            <person name="Nolan M."/>
            <person name="Tritt A."/>
            <person name="Barry K.W."/>
            <person name="Grigoriev I.V."/>
            <person name="Nagy L.G."/>
            <person name="Hibbett D."/>
            <person name="Henrissat B."/>
            <person name="Matheny P.B."/>
            <person name="Labbe J."/>
            <person name="Martin F.M."/>
        </authorList>
    </citation>
    <scope>NUCLEOTIDE SEQUENCE</scope>
    <source>
        <strain evidence="1">EC-137</strain>
    </source>
</reference>